<keyword evidence="8" id="KW-1185">Reference proteome</keyword>
<dbReference type="InterPro" id="IPR006638">
    <property type="entry name" value="Elp3/MiaA/NifB-like_rSAM"/>
</dbReference>
<dbReference type="SFLD" id="SFLDG01082">
    <property type="entry name" value="B12-binding_domain_containing"/>
    <property type="match status" value="1"/>
</dbReference>
<dbReference type="GO" id="GO:0051536">
    <property type="term" value="F:iron-sulfur cluster binding"/>
    <property type="evidence" value="ECO:0007669"/>
    <property type="project" value="UniProtKB-KW"/>
</dbReference>
<dbReference type="OrthoDB" id="2990459at2"/>
<feature type="domain" description="Elp3/MiaA/NifB-like radical SAM core" evidence="6">
    <location>
        <begin position="268"/>
        <end position="482"/>
    </location>
</feature>
<dbReference type="SUPFAM" id="SSF102114">
    <property type="entry name" value="Radical SAM enzymes"/>
    <property type="match status" value="1"/>
</dbReference>
<proteinExistence type="predicted"/>
<keyword evidence="3" id="KW-0479">Metal-binding</keyword>
<dbReference type="SMART" id="SM00729">
    <property type="entry name" value="Elp3"/>
    <property type="match status" value="1"/>
</dbReference>
<name>A0A318XL00_9FIRM</name>
<evidence type="ECO:0000256" key="4">
    <source>
        <dbReference type="ARBA" id="ARBA00023004"/>
    </source>
</evidence>
<dbReference type="GO" id="GO:0046872">
    <property type="term" value="F:metal ion binding"/>
    <property type="evidence" value="ECO:0007669"/>
    <property type="project" value="UniProtKB-KW"/>
</dbReference>
<comment type="caution">
    <text evidence="7">The sequence shown here is derived from an EMBL/GenBank/DDBJ whole genome shotgun (WGS) entry which is preliminary data.</text>
</comment>
<dbReference type="GO" id="GO:0003824">
    <property type="term" value="F:catalytic activity"/>
    <property type="evidence" value="ECO:0007669"/>
    <property type="project" value="InterPro"/>
</dbReference>
<gene>
    <name evidence="7" type="ORF">LY28_02364</name>
</gene>
<dbReference type="InterPro" id="IPR051198">
    <property type="entry name" value="BchE-like"/>
</dbReference>
<sequence length="647" mass="73386">MIHIVNMPFGSLTHPALAPALIKAQLCNAGMHSKVFNFNFDFAKLIGIGEYETIAFFKGIETQIGEWLFAKEAWREPFGPSEEAFMEAGKTELENILKVQNKQEWLLKIRNEIVPSFLESCLNFLLQTGELQVVGFSCSFFQTISSLALGRLIKERYPQVKVVYGGACFHGEMGEELITKIPWIDAVSTGEADDIMVEYFGSLSANREPAGLQGIIYRNRNGSLADYIPNKPVSSEVLESLPTPDFSDFFEGAERIGLLDIEGYKQRVVLPFESSRGCWWGEKTHCKFCGLNGVGIGYRLKSAGNTYNILSEYAARYPVKYYQAADNNLSMSYFDTLLPRLKNEPLSSGAKIYYSVKPNMSRMQIKQLADAGIMFVQPGIESLSSHLLKLMGKGVTALQNIFYMKCCREYGITVNWNNLIRIPGEKKEDYTELLNLFPKLLHLRPPYGGSPKIECHRFSPYFAATGKYIENRKPQAWYSGLYPSDKIDISRVAYYFDADWKYTLNEKEYKNVIAAVLEWIRIWREEPQLPQLSFELHKNKSMTIIDSRSGKPVAHTLNPDEARLYMIISDPIHIKNICASLKNSYDIQMSSSYIEETLARFTEHGLALEECGKYLGLALPSETADPSAVFRKGNLRKINNQEKVCIK</sequence>
<keyword evidence="5" id="KW-0411">Iron-sulfur</keyword>
<organism evidence="7 8">
    <name type="scientific">Ruminiclostridium sufflavum DSM 19573</name>
    <dbReference type="NCBI Taxonomy" id="1121337"/>
    <lineage>
        <taxon>Bacteria</taxon>
        <taxon>Bacillati</taxon>
        <taxon>Bacillota</taxon>
        <taxon>Clostridia</taxon>
        <taxon>Eubacteriales</taxon>
        <taxon>Oscillospiraceae</taxon>
        <taxon>Ruminiclostridium</taxon>
    </lineage>
</organism>
<dbReference type="NCBIfam" id="TIGR03975">
    <property type="entry name" value="rSAM_ocin_1"/>
    <property type="match status" value="1"/>
</dbReference>
<dbReference type="Pfam" id="PF04055">
    <property type="entry name" value="Radical_SAM"/>
    <property type="match status" value="1"/>
</dbReference>
<comment type="cofactor">
    <cofactor evidence="1">
        <name>[4Fe-4S] cluster</name>
        <dbReference type="ChEBI" id="CHEBI:49883"/>
    </cofactor>
</comment>
<dbReference type="InterPro" id="IPR058240">
    <property type="entry name" value="rSAM_sf"/>
</dbReference>
<evidence type="ECO:0000256" key="3">
    <source>
        <dbReference type="ARBA" id="ARBA00022723"/>
    </source>
</evidence>
<evidence type="ECO:0000256" key="2">
    <source>
        <dbReference type="ARBA" id="ARBA00022691"/>
    </source>
</evidence>
<keyword evidence="2" id="KW-0949">S-adenosyl-L-methionine</keyword>
<accession>A0A318XL00</accession>
<evidence type="ECO:0000256" key="5">
    <source>
        <dbReference type="ARBA" id="ARBA00023014"/>
    </source>
</evidence>
<protein>
    <submittedName>
        <fullName evidence="7">Ribosomal peptide maturation radical SAM protein 1</fullName>
    </submittedName>
</protein>
<dbReference type="Gene3D" id="3.30.750.200">
    <property type="match status" value="1"/>
</dbReference>
<dbReference type="PANTHER" id="PTHR43409">
    <property type="entry name" value="ANAEROBIC MAGNESIUM-PROTOPORPHYRIN IX MONOMETHYL ESTER CYCLASE-RELATED"/>
    <property type="match status" value="1"/>
</dbReference>
<dbReference type="RefSeq" id="WP_110462383.1">
    <property type="nucleotide sequence ID" value="NZ_QKMR01000013.1"/>
</dbReference>
<dbReference type="InterPro" id="IPR007197">
    <property type="entry name" value="rSAM"/>
</dbReference>
<evidence type="ECO:0000256" key="1">
    <source>
        <dbReference type="ARBA" id="ARBA00001966"/>
    </source>
</evidence>
<dbReference type="SFLD" id="SFLDS00029">
    <property type="entry name" value="Radical_SAM"/>
    <property type="match status" value="1"/>
</dbReference>
<evidence type="ECO:0000259" key="6">
    <source>
        <dbReference type="SMART" id="SM00729"/>
    </source>
</evidence>
<keyword evidence="4" id="KW-0408">Iron</keyword>
<dbReference type="AlphaFoldDB" id="A0A318XL00"/>
<dbReference type="SFLD" id="SFLDF00324">
    <property type="entry name" value="bacteriocin_maturation"/>
    <property type="match status" value="1"/>
</dbReference>
<dbReference type="Gene3D" id="3.40.50.280">
    <property type="entry name" value="Cobalamin-binding domain"/>
    <property type="match status" value="1"/>
</dbReference>
<evidence type="ECO:0000313" key="8">
    <source>
        <dbReference type="Proteomes" id="UP000248132"/>
    </source>
</evidence>
<evidence type="ECO:0000313" key="7">
    <source>
        <dbReference type="EMBL" id="PYG87226.1"/>
    </source>
</evidence>
<dbReference type="EMBL" id="QKMR01000013">
    <property type="protein sequence ID" value="PYG87226.1"/>
    <property type="molecule type" value="Genomic_DNA"/>
</dbReference>
<dbReference type="InterPro" id="IPR023984">
    <property type="entry name" value="rSAM_ocin_1"/>
</dbReference>
<dbReference type="Proteomes" id="UP000248132">
    <property type="component" value="Unassembled WGS sequence"/>
</dbReference>
<dbReference type="PANTHER" id="PTHR43409:SF7">
    <property type="entry name" value="BLL1977 PROTEIN"/>
    <property type="match status" value="1"/>
</dbReference>
<dbReference type="GO" id="GO:0005829">
    <property type="term" value="C:cytosol"/>
    <property type="evidence" value="ECO:0007669"/>
    <property type="project" value="TreeGrafter"/>
</dbReference>
<reference evidence="7 8" key="1">
    <citation type="submission" date="2018-06" db="EMBL/GenBank/DDBJ databases">
        <title>Genomic Encyclopedia of Type Strains, Phase I: the one thousand microbial genomes (KMG-I) project.</title>
        <authorList>
            <person name="Kyrpides N."/>
        </authorList>
    </citation>
    <scope>NUCLEOTIDE SEQUENCE [LARGE SCALE GENOMIC DNA]</scope>
    <source>
        <strain evidence="7 8">DSM 19573</strain>
    </source>
</reference>